<dbReference type="GO" id="GO:0003690">
    <property type="term" value="F:double-stranded DNA binding"/>
    <property type="evidence" value="ECO:0007669"/>
    <property type="project" value="TreeGrafter"/>
</dbReference>
<comment type="subcellular location">
    <subcellularLocation>
        <location evidence="1">Nucleus</location>
    </subcellularLocation>
</comment>
<dbReference type="Gene3D" id="1.25.40.240">
    <property type="entry name" value="Ku, C-terminal domain"/>
    <property type="match status" value="1"/>
</dbReference>
<evidence type="ECO:0000256" key="2">
    <source>
        <dbReference type="ARBA" id="ARBA00007726"/>
    </source>
</evidence>
<gene>
    <name evidence="13" type="ORF">PYX00_003217</name>
</gene>
<evidence type="ECO:0000256" key="1">
    <source>
        <dbReference type="ARBA" id="ARBA00004123"/>
    </source>
</evidence>
<dbReference type="GO" id="GO:0042162">
    <property type="term" value="F:telomeric DNA binding"/>
    <property type="evidence" value="ECO:0007669"/>
    <property type="project" value="InterPro"/>
</dbReference>
<dbReference type="Pfam" id="PF02735">
    <property type="entry name" value="Ku"/>
    <property type="match status" value="1"/>
</dbReference>
<dbReference type="EMBL" id="JARGDH010000002">
    <property type="protein sequence ID" value="KAL0275345.1"/>
    <property type="molecule type" value="Genomic_DNA"/>
</dbReference>
<dbReference type="GO" id="GO:0016787">
    <property type="term" value="F:hydrolase activity"/>
    <property type="evidence" value="ECO:0007669"/>
    <property type="project" value="UniProtKB-KW"/>
</dbReference>
<dbReference type="GO" id="GO:0006303">
    <property type="term" value="P:double-strand break repair via nonhomologous end joining"/>
    <property type="evidence" value="ECO:0007669"/>
    <property type="project" value="InterPro"/>
</dbReference>
<keyword evidence="11" id="KW-0539">Nucleus</keyword>
<dbReference type="InterPro" id="IPR016194">
    <property type="entry name" value="SPOC-like_C_dom_sf"/>
</dbReference>
<dbReference type="SUPFAM" id="SSF53300">
    <property type="entry name" value="vWA-like"/>
    <property type="match status" value="1"/>
</dbReference>
<evidence type="ECO:0000256" key="8">
    <source>
        <dbReference type="ARBA" id="ARBA00023125"/>
    </source>
</evidence>
<dbReference type="InterPro" id="IPR036494">
    <property type="entry name" value="Ku_C_sf"/>
</dbReference>
<proteinExistence type="inferred from homology"/>
<name>A0AAW2HZ44_9NEOP</name>
<dbReference type="InterPro" id="IPR006164">
    <property type="entry name" value="DNA_bd_Ku70/Ku80"/>
</dbReference>
<evidence type="ECO:0000256" key="3">
    <source>
        <dbReference type="ARBA" id="ARBA00022741"/>
    </source>
</evidence>
<dbReference type="SUPFAM" id="SSF101420">
    <property type="entry name" value="C-terminal domain of Ku80"/>
    <property type="match status" value="1"/>
</dbReference>
<reference evidence="13" key="1">
    <citation type="journal article" date="2024" name="Gigascience">
        <title>Chromosome-level genome of the poultry shaft louse Menopon gallinae provides insight into the host-switching and adaptive evolution of parasitic lice.</title>
        <authorList>
            <person name="Xu Y."/>
            <person name="Ma L."/>
            <person name="Liu S."/>
            <person name="Liang Y."/>
            <person name="Liu Q."/>
            <person name="He Z."/>
            <person name="Tian L."/>
            <person name="Duan Y."/>
            <person name="Cai W."/>
            <person name="Li H."/>
            <person name="Song F."/>
        </authorList>
    </citation>
    <scope>NUCLEOTIDE SEQUENCE</scope>
    <source>
        <strain evidence="13">Cailab_2023a</strain>
    </source>
</reference>
<dbReference type="SUPFAM" id="SSF100939">
    <property type="entry name" value="SPOC domain-like"/>
    <property type="match status" value="1"/>
</dbReference>
<evidence type="ECO:0000256" key="4">
    <source>
        <dbReference type="ARBA" id="ARBA00022763"/>
    </source>
</evidence>
<evidence type="ECO:0000259" key="12">
    <source>
        <dbReference type="SMART" id="SM00559"/>
    </source>
</evidence>
<dbReference type="EMBL" id="JARGDH010000002">
    <property type="protein sequence ID" value="KAL0275346.1"/>
    <property type="molecule type" value="Genomic_DNA"/>
</dbReference>
<sequence>MSKKNSVDVVLIILDTGQTVSKKSIEDLPSFFEQSRICISWILRRKIASMSKDLIGLMLTGTDEESTSDDYKWASKNLCLKFDFAYASWDILEYIDLEVRHTDKVSDWVGALAAGIKQIKVLEESYDLNNKTIVVFSDLNNTIPDSLDEIVTEIKRSNIEVNFIGTEMAVKSSEVDDDSDEIPAKKSRAEYYPKADTTDGSELVHSLWNKAGDLVRLCSFGSAARQLSCYSQKKVRPQPWNCIMDIGDIKIRVQLYKKMNMKNPMVASFKCKNKDKYGFLHSPDYIDAKRDKIMYYKNLDLRTSTIEDVPVEDDGVIAGFRYGRSLIPFSDEDKLVMEYKPGPKCFSVLGFTDVGNIPHYLLTGEGSYVVVAKSDGENSDVALSAIIQALTETQTVAIVRRVYSDDRGLTLGALYPVTEEVGPNESDQRERLIFIELAFGDDVKTVRLPRLKRVEKKITKDHLKLVDHLIDEMDLMNMDGGSKGEAHEGLDLSSRHDVKDQFFLHCLFHKALHPKRPLPKTLSEEFLRYITPPGNLPLKARNLEKKLLEVFPPDAAVLELDAALRSGQVKPPNVESEEFYVFIIDKDRTAENCFKRLFQAVAHPPPEAIRKLIELSVDKFNFQQEDIVKAFVKATTSARRKALRDFPDNYNYWLRKLRIGLGKDGKVESHYWKLVLENNLTLISSEENKDSLTGKQDAASFIESLTPKTDEIETEKRKIAEQEEEEAINLLF</sequence>
<keyword evidence="10" id="KW-0234">DNA repair</keyword>
<dbReference type="GO" id="GO:0004386">
    <property type="term" value="F:helicase activity"/>
    <property type="evidence" value="ECO:0007669"/>
    <property type="project" value="UniProtKB-KW"/>
</dbReference>
<dbReference type="GO" id="GO:0000723">
    <property type="term" value="P:telomere maintenance"/>
    <property type="evidence" value="ECO:0007669"/>
    <property type="project" value="InterPro"/>
</dbReference>
<evidence type="ECO:0000256" key="7">
    <source>
        <dbReference type="ARBA" id="ARBA00022840"/>
    </source>
</evidence>
<keyword evidence="3" id="KW-0547">Nucleotide-binding</keyword>
<dbReference type="GO" id="GO:0043564">
    <property type="term" value="C:Ku70:Ku80 complex"/>
    <property type="evidence" value="ECO:0007669"/>
    <property type="project" value="InterPro"/>
</dbReference>
<dbReference type="GO" id="GO:0006310">
    <property type="term" value="P:DNA recombination"/>
    <property type="evidence" value="ECO:0007669"/>
    <property type="project" value="UniProtKB-KW"/>
</dbReference>
<evidence type="ECO:0000313" key="13">
    <source>
        <dbReference type="EMBL" id="KAL0275345.1"/>
    </source>
</evidence>
<dbReference type="SMART" id="SM00559">
    <property type="entry name" value="Ku78"/>
    <property type="match status" value="1"/>
</dbReference>
<dbReference type="InterPro" id="IPR024193">
    <property type="entry name" value="Ku80"/>
</dbReference>
<dbReference type="Pfam" id="PF03731">
    <property type="entry name" value="Ku_N"/>
    <property type="match status" value="1"/>
</dbReference>
<evidence type="ECO:0000256" key="11">
    <source>
        <dbReference type="ARBA" id="ARBA00023242"/>
    </source>
</evidence>
<organism evidence="13">
    <name type="scientific">Menopon gallinae</name>
    <name type="common">poultry shaft louse</name>
    <dbReference type="NCBI Taxonomy" id="328185"/>
    <lineage>
        <taxon>Eukaryota</taxon>
        <taxon>Metazoa</taxon>
        <taxon>Ecdysozoa</taxon>
        <taxon>Arthropoda</taxon>
        <taxon>Hexapoda</taxon>
        <taxon>Insecta</taxon>
        <taxon>Pterygota</taxon>
        <taxon>Neoptera</taxon>
        <taxon>Paraneoptera</taxon>
        <taxon>Psocodea</taxon>
        <taxon>Troctomorpha</taxon>
        <taxon>Phthiraptera</taxon>
        <taxon>Amblycera</taxon>
        <taxon>Menoponidae</taxon>
        <taxon>Menopon</taxon>
    </lineage>
</organism>
<comment type="similarity">
    <text evidence="2">Belongs to the ku80 family.</text>
</comment>
<keyword evidence="9" id="KW-0233">DNA recombination</keyword>
<evidence type="ECO:0000256" key="10">
    <source>
        <dbReference type="ARBA" id="ARBA00023204"/>
    </source>
</evidence>
<dbReference type="InterPro" id="IPR014893">
    <property type="entry name" value="Ku_PK_bind"/>
</dbReference>
<keyword evidence="4" id="KW-0227">DNA damage</keyword>
<dbReference type="Gene3D" id="1.10.1600.10">
    <property type="match status" value="1"/>
</dbReference>
<dbReference type="PANTHER" id="PTHR12604">
    <property type="entry name" value="KU AUTOANTIGEN DNA HELICASE"/>
    <property type="match status" value="1"/>
</dbReference>
<evidence type="ECO:0000256" key="5">
    <source>
        <dbReference type="ARBA" id="ARBA00022801"/>
    </source>
</evidence>
<keyword evidence="7" id="KW-0067">ATP-binding</keyword>
<dbReference type="Gene3D" id="2.40.290.10">
    <property type="match status" value="1"/>
</dbReference>
<accession>A0AAW2HZ44</accession>
<dbReference type="Pfam" id="PF08785">
    <property type="entry name" value="Ku_PK_bind"/>
    <property type="match status" value="1"/>
</dbReference>
<evidence type="ECO:0000256" key="6">
    <source>
        <dbReference type="ARBA" id="ARBA00022806"/>
    </source>
</evidence>
<dbReference type="AlphaFoldDB" id="A0AAW2HZ44"/>
<dbReference type="InterPro" id="IPR005161">
    <property type="entry name" value="Ku_N"/>
</dbReference>
<dbReference type="InterPro" id="IPR036465">
    <property type="entry name" value="vWFA_dom_sf"/>
</dbReference>
<dbReference type="CDD" id="cd00873">
    <property type="entry name" value="KU80"/>
    <property type="match status" value="1"/>
</dbReference>
<dbReference type="Gene3D" id="3.40.50.410">
    <property type="entry name" value="von Willebrand factor, type A domain"/>
    <property type="match status" value="1"/>
</dbReference>
<comment type="caution">
    <text evidence="13">The sequence shown here is derived from an EMBL/GenBank/DDBJ whole genome shotgun (WGS) entry which is preliminary data.</text>
</comment>
<dbReference type="GO" id="GO:0003684">
    <property type="term" value="F:damaged DNA binding"/>
    <property type="evidence" value="ECO:0007669"/>
    <property type="project" value="InterPro"/>
</dbReference>
<keyword evidence="5" id="KW-0378">Hydrolase</keyword>
<protein>
    <recommendedName>
        <fullName evidence="12">Ku domain-containing protein</fullName>
    </recommendedName>
</protein>
<dbReference type="GO" id="GO:0005524">
    <property type="term" value="F:ATP binding"/>
    <property type="evidence" value="ECO:0007669"/>
    <property type="project" value="UniProtKB-KW"/>
</dbReference>
<keyword evidence="6" id="KW-0347">Helicase</keyword>
<dbReference type="PANTHER" id="PTHR12604:SF4">
    <property type="entry name" value="X-RAY REPAIR CROSS-COMPLEMENTING PROTEIN 5"/>
    <property type="match status" value="1"/>
</dbReference>
<keyword evidence="8" id="KW-0238">DNA-binding</keyword>
<evidence type="ECO:0000256" key="9">
    <source>
        <dbReference type="ARBA" id="ARBA00023172"/>
    </source>
</evidence>
<feature type="domain" description="Ku" evidence="12">
    <location>
        <begin position="308"/>
        <end position="456"/>
    </location>
</feature>